<feature type="region of interest" description="Disordered" evidence="1">
    <location>
        <begin position="59"/>
        <end position="80"/>
    </location>
</feature>
<dbReference type="HOGENOM" id="CLU_2582560_0_0_0"/>
<dbReference type="EMBL" id="DF820467">
    <property type="protein sequence ID" value="GAK58127.1"/>
    <property type="molecule type" value="Genomic_DNA"/>
</dbReference>
<keyword evidence="3" id="KW-1185">Reference proteome</keyword>
<name>A0A081C0M2_VECG1</name>
<dbReference type="STRING" id="1499967.U27_05100"/>
<dbReference type="AlphaFoldDB" id="A0A081C0M2"/>
<evidence type="ECO:0000313" key="2">
    <source>
        <dbReference type="EMBL" id="GAK58127.1"/>
    </source>
</evidence>
<dbReference type="Proteomes" id="UP000030661">
    <property type="component" value="Unassembled WGS sequence"/>
</dbReference>
<evidence type="ECO:0000256" key="1">
    <source>
        <dbReference type="SAM" id="MobiDB-lite"/>
    </source>
</evidence>
<evidence type="ECO:0000313" key="3">
    <source>
        <dbReference type="Proteomes" id="UP000030661"/>
    </source>
</evidence>
<proteinExistence type="predicted"/>
<accession>A0A081C0M2</accession>
<reference evidence="2" key="1">
    <citation type="journal article" date="2015" name="PeerJ">
        <title>First genomic representation of candidate bacterial phylum KSB3 points to enhanced environmental sensing as a trigger of wastewater bulking.</title>
        <authorList>
            <person name="Sekiguchi Y."/>
            <person name="Ohashi A."/>
            <person name="Parks D.H."/>
            <person name="Yamauchi T."/>
            <person name="Tyson G.W."/>
            <person name="Hugenholtz P."/>
        </authorList>
    </citation>
    <scope>NUCLEOTIDE SEQUENCE [LARGE SCALE GENOMIC DNA]</scope>
</reference>
<organism evidence="2">
    <name type="scientific">Vecturithrix granuli</name>
    <dbReference type="NCBI Taxonomy" id="1499967"/>
    <lineage>
        <taxon>Bacteria</taxon>
        <taxon>Candidatus Moduliflexota</taxon>
        <taxon>Candidatus Vecturitrichia</taxon>
        <taxon>Candidatus Vecturitrichales</taxon>
        <taxon>Candidatus Vecturitrichaceae</taxon>
        <taxon>Candidatus Vecturithrix</taxon>
    </lineage>
</organism>
<sequence>MIFPSPLDMVRSLHGKHANRIHCLIRFQKDMDRKKYLKGVGFLEFLLLLCANRCKYFSEGREESSADDSKKKDRYDVYLT</sequence>
<protein>
    <submittedName>
        <fullName evidence="2">Uncharacterized protein</fullName>
    </submittedName>
</protein>
<gene>
    <name evidence="2" type="ORF">U27_05100</name>
</gene>